<dbReference type="EMBL" id="WJBU01000005">
    <property type="protein sequence ID" value="MRD46869.1"/>
    <property type="molecule type" value="Genomic_DNA"/>
</dbReference>
<gene>
    <name evidence="2" type="ORF">GHT07_06250</name>
</gene>
<reference evidence="2 3" key="1">
    <citation type="submission" date="2019-11" db="EMBL/GenBank/DDBJ databases">
        <title>Caenimonas koreensis gen. nov., sp. nov., isolated from activated sludge.</title>
        <authorList>
            <person name="Seung H.R."/>
        </authorList>
    </citation>
    <scope>NUCLEOTIDE SEQUENCE [LARGE SCALE GENOMIC DNA]</scope>
    <source>
        <strain evidence="2 3">EMB320</strain>
    </source>
</reference>
<dbReference type="NCBIfam" id="TIGR03915">
    <property type="entry name" value="SAM_7_link_chp"/>
    <property type="match status" value="1"/>
</dbReference>
<dbReference type="Pfam" id="PF13566">
    <property type="entry name" value="DUF4130"/>
    <property type="match status" value="1"/>
</dbReference>
<organism evidence="2 3">
    <name type="scientific">Caenimonas koreensis DSM 17982</name>
    <dbReference type="NCBI Taxonomy" id="1121255"/>
    <lineage>
        <taxon>Bacteria</taxon>
        <taxon>Pseudomonadati</taxon>
        <taxon>Pseudomonadota</taxon>
        <taxon>Betaproteobacteria</taxon>
        <taxon>Burkholderiales</taxon>
        <taxon>Comamonadaceae</taxon>
        <taxon>Caenimonas</taxon>
    </lineage>
</organism>
<evidence type="ECO:0000313" key="3">
    <source>
        <dbReference type="Proteomes" id="UP000487350"/>
    </source>
</evidence>
<dbReference type="Proteomes" id="UP000487350">
    <property type="component" value="Unassembled WGS sequence"/>
</dbReference>
<evidence type="ECO:0000313" key="2">
    <source>
        <dbReference type="EMBL" id="MRD46869.1"/>
    </source>
</evidence>
<accession>A0A844B5D4</accession>
<proteinExistence type="predicted"/>
<keyword evidence="3" id="KW-1185">Reference proteome</keyword>
<dbReference type="InterPro" id="IPR023875">
    <property type="entry name" value="DNA_repair_put"/>
</dbReference>
<sequence>MQAWLDSETDIEGFREEARSLLASQVPPDEVQWLALARDDAEFTGTAPAGRPLGSSARSASSIVPASFQRLCEMVVLHQDPERFNLLYRLLWRLVHEPGLRNSAADPDMLHAQQMGHAVRRDLQKMKAFVHFRVVSDALQAPIEMGWFEPTHHIVEAAAPWFAQRNPRAQWAIFTPRRSVECKGQLLHFGAALPRTALPANDAPDAAWAAVYWQVFGKQ</sequence>
<evidence type="ECO:0000259" key="1">
    <source>
        <dbReference type="Pfam" id="PF13566"/>
    </source>
</evidence>
<name>A0A844B5D4_9BURK</name>
<dbReference type="InterPro" id="IPR025404">
    <property type="entry name" value="DUF4130"/>
</dbReference>
<dbReference type="AlphaFoldDB" id="A0A844B5D4"/>
<comment type="caution">
    <text evidence="2">The sequence shown here is derived from an EMBL/GenBank/DDBJ whole genome shotgun (WGS) entry which is preliminary data.</text>
</comment>
<dbReference type="OrthoDB" id="5290748at2"/>
<protein>
    <submittedName>
        <fullName evidence="2">DUF4130 domain-containing protein</fullName>
    </submittedName>
</protein>
<feature type="domain" description="DUF4130" evidence="1">
    <location>
        <begin position="81"/>
        <end position="183"/>
    </location>
</feature>